<organism evidence="4 5">
    <name type="scientific">Phytophthora infestans (strain T30-4)</name>
    <name type="common">Potato late blight agent</name>
    <dbReference type="NCBI Taxonomy" id="403677"/>
    <lineage>
        <taxon>Eukaryota</taxon>
        <taxon>Sar</taxon>
        <taxon>Stramenopiles</taxon>
        <taxon>Oomycota</taxon>
        <taxon>Peronosporomycetes</taxon>
        <taxon>Peronosporales</taxon>
        <taxon>Peronosporaceae</taxon>
        <taxon>Phytophthora</taxon>
    </lineage>
</organism>
<dbReference type="EMBL" id="DS028205">
    <property type="protein sequence ID" value="EEY69665.1"/>
    <property type="molecule type" value="Genomic_DNA"/>
</dbReference>
<evidence type="ECO:0000256" key="2">
    <source>
        <dbReference type="ARBA" id="ARBA00022840"/>
    </source>
</evidence>
<evidence type="ECO:0000259" key="3">
    <source>
        <dbReference type="Pfam" id="PF01883"/>
    </source>
</evidence>
<dbReference type="InterPro" id="IPR033756">
    <property type="entry name" value="YlxH/NBP35"/>
</dbReference>
<dbReference type="Proteomes" id="UP000006643">
    <property type="component" value="Unassembled WGS sequence"/>
</dbReference>
<reference evidence="5" key="1">
    <citation type="journal article" date="2009" name="Nature">
        <title>Genome sequence and analysis of the Irish potato famine pathogen Phytophthora infestans.</title>
        <authorList>
            <consortium name="The Broad Institute Genome Sequencing Platform"/>
            <person name="Haas B.J."/>
            <person name="Kamoun S."/>
            <person name="Zody M.C."/>
            <person name="Jiang R.H."/>
            <person name="Handsaker R.E."/>
            <person name="Cano L.M."/>
            <person name="Grabherr M."/>
            <person name="Kodira C.D."/>
            <person name="Raffaele S."/>
            <person name="Torto-Alalibo T."/>
            <person name="Bozkurt T.O."/>
            <person name="Ah-Fong A.M."/>
            <person name="Alvarado L."/>
            <person name="Anderson V.L."/>
            <person name="Armstrong M.R."/>
            <person name="Avrova A."/>
            <person name="Baxter L."/>
            <person name="Beynon J."/>
            <person name="Boevink P.C."/>
            <person name="Bollmann S.R."/>
            <person name="Bos J.I."/>
            <person name="Bulone V."/>
            <person name="Cai G."/>
            <person name="Cakir C."/>
            <person name="Carrington J.C."/>
            <person name="Chawner M."/>
            <person name="Conti L."/>
            <person name="Costanzo S."/>
            <person name="Ewan R."/>
            <person name="Fahlgren N."/>
            <person name="Fischbach M.A."/>
            <person name="Fugelstad J."/>
            <person name="Gilroy E.M."/>
            <person name="Gnerre S."/>
            <person name="Green P.J."/>
            <person name="Grenville-Briggs L.J."/>
            <person name="Griffith J."/>
            <person name="Grunwald N.J."/>
            <person name="Horn K."/>
            <person name="Horner N.R."/>
            <person name="Hu C.H."/>
            <person name="Huitema E."/>
            <person name="Jeong D.H."/>
            <person name="Jones A.M."/>
            <person name="Jones J.D."/>
            <person name="Jones R.W."/>
            <person name="Karlsson E.K."/>
            <person name="Kunjeti S.G."/>
            <person name="Lamour K."/>
            <person name="Liu Z."/>
            <person name="Ma L."/>
            <person name="Maclean D."/>
            <person name="Chibucos M.C."/>
            <person name="McDonald H."/>
            <person name="McWalters J."/>
            <person name="Meijer H.J."/>
            <person name="Morgan W."/>
            <person name="Morris P.F."/>
            <person name="Munro C.A."/>
            <person name="O'Neill K."/>
            <person name="Ospina-Giraldo M."/>
            <person name="Pinzon A."/>
            <person name="Pritchard L."/>
            <person name="Ramsahoye B."/>
            <person name="Ren Q."/>
            <person name="Restrepo S."/>
            <person name="Roy S."/>
            <person name="Sadanandom A."/>
            <person name="Savidor A."/>
            <person name="Schornack S."/>
            <person name="Schwartz D.C."/>
            <person name="Schumann U.D."/>
            <person name="Schwessinger B."/>
            <person name="Seyer L."/>
            <person name="Sharpe T."/>
            <person name="Silvar C."/>
            <person name="Song J."/>
            <person name="Studholme D.J."/>
            <person name="Sykes S."/>
            <person name="Thines M."/>
            <person name="van de Vondervoort P.J."/>
            <person name="Phuntumart V."/>
            <person name="Wawra S."/>
            <person name="Weide R."/>
            <person name="Win J."/>
            <person name="Young C."/>
            <person name="Zhou S."/>
            <person name="Fry W."/>
            <person name="Meyers B.C."/>
            <person name="van West P."/>
            <person name="Ristaino J."/>
            <person name="Govers F."/>
            <person name="Birch P.R."/>
            <person name="Whisson S.C."/>
            <person name="Judelson H.S."/>
            <person name="Nusbaum C."/>
        </authorList>
    </citation>
    <scope>NUCLEOTIDE SEQUENCE [LARGE SCALE GENOMIC DNA]</scope>
    <source>
        <strain evidence="5">T30-4</strain>
    </source>
</reference>
<dbReference type="GO" id="GO:0005524">
    <property type="term" value="F:ATP binding"/>
    <property type="evidence" value="ECO:0007669"/>
    <property type="project" value="UniProtKB-KW"/>
</dbReference>
<keyword evidence="5" id="KW-1185">Reference proteome</keyword>
<dbReference type="GeneID" id="9467312"/>
<dbReference type="InterPro" id="IPR044304">
    <property type="entry name" value="NUBPL-like"/>
</dbReference>
<dbReference type="InParanoid" id="D0NZU8"/>
<dbReference type="OMA" id="VSCQIET"/>
<dbReference type="RefSeq" id="XP_002997117.1">
    <property type="nucleotide sequence ID" value="XM_002997071.1"/>
</dbReference>
<keyword evidence="2" id="KW-0067">ATP-binding</keyword>
<dbReference type="SUPFAM" id="SSF117916">
    <property type="entry name" value="Fe-S cluster assembly (FSCA) domain-like"/>
    <property type="match status" value="1"/>
</dbReference>
<keyword evidence="1" id="KW-0547">Nucleotide-binding</keyword>
<dbReference type="Pfam" id="PF10609">
    <property type="entry name" value="ParA"/>
    <property type="match status" value="1"/>
</dbReference>
<gene>
    <name evidence="4" type="ORF">PITG_19045</name>
</gene>
<dbReference type="AlphaFoldDB" id="D0NZU8"/>
<dbReference type="InterPro" id="IPR002744">
    <property type="entry name" value="MIP18-like"/>
</dbReference>
<protein>
    <recommendedName>
        <fullName evidence="3">MIP18 family-like domain-containing protein</fullName>
    </recommendedName>
</protein>
<dbReference type="HOGENOM" id="CLU_1744104_0_0_1"/>
<dbReference type="SUPFAM" id="SSF52540">
    <property type="entry name" value="P-loop containing nucleoside triphosphate hydrolases"/>
    <property type="match status" value="1"/>
</dbReference>
<dbReference type="KEGG" id="pif:PITG_19045"/>
<dbReference type="OrthoDB" id="1741334at2759"/>
<evidence type="ECO:0000313" key="5">
    <source>
        <dbReference type="Proteomes" id="UP000006643"/>
    </source>
</evidence>
<evidence type="ECO:0000313" key="4">
    <source>
        <dbReference type="EMBL" id="EEY69665.1"/>
    </source>
</evidence>
<dbReference type="VEuPathDB" id="FungiDB:PITG_19045"/>
<dbReference type="eggNOG" id="KOG3022">
    <property type="taxonomic scope" value="Eukaryota"/>
</dbReference>
<dbReference type="Gene3D" id="3.40.50.300">
    <property type="entry name" value="P-loop containing nucleotide triphosphate hydrolases"/>
    <property type="match status" value="1"/>
</dbReference>
<dbReference type="Pfam" id="PF01883">
    <property type="entry name" value="FeS_assembly_P"/>
    <property type="match status" value="1"/>
</dbReference>
<dbReference type="GO" id="GO:0016226">
    <property type="term" value="P:iron-sulfur cluster assembly"/>
    <property type="evidence" value="ECO:0007669"/>
    <property type="project" value="InterPro"/>
</dbReference>
<dbReference type="GO" id="GO:0051539">
    <property type="term" value="F:4 iron, 4 sulfur cluster binding"/>
    <property type="evidence" value="ECO:0007669"/>
    <property type="project" value="TreeGrafter"/>
</dbReference>
<accession>D0NZU8</accession>
<evidence type="ECO:0000256" key="1">
    <source>
        <dbReference type="ARBA" id="ARBA00022741"/>
    </source>
</evidence>
<feature type="domain" description="MIP18 family-like" evidence="3">
    <location>
        <begin position="32"/>
        <end position="100"/>
    </location>
</feature>
<dbReference type="PANTHER" id="PTHR42961:SF2">
    <property type="entry name" value="IRON-SULFUR PROTEIN NUBPL"/>
    <property type="match status" value="1"/>
</dbReference>
<name>D0NZU8_PHYIT</name>
<dbReference type="InterPro" id="IPR034904">
    <property type="entry name" value="FSCA_dom_sf"/>
</dbReference>
<dbReference type="STRING" id="403677.D0NZU8"/>
<dbReference type="Gene3D" id="3.30.300.130">
    <property type="entry name" value="Fe-S cluster assembly (FSCA)"/>
    <property type="match status" value="1"/>
</dbReference>
<dbReference type="PANTHER" id="PTHR42961">
    <property type="entry name" value="IRON-SULFUR PROTEIN NUBPL"/>
    <property type="match status" value="1"/>
</dbReference>
<dbReference type="InterPro" id="IPR027417">
    <property type="entry name" value="P-loop_NTPase"/>
</dbReference>
<sequence>MLRWIAARSVPPRLPLRAQHVSTRQAAQLEMQVLQKLRSVSDGLGLGDIVSLGRVKDLHVAPDTGKVSCQIETPTPALMELAQQWQKKAETAVKNLEWVVGTEFKISKSRPRNARAGRLSSLAHVSDIIAVSSCKGGVGKSTVAVNLAFR</sequence>
<proteinExistence type="predicted"/>